<sequence>MFMRVQASIGIKWIGGNFVSFDTPDLKIYEVDSNQIDAKSVFLQRHRPFAASFVLEDVVTEKIAISKRLYSRYFFQYRRLSTTANDTWSKMSDFEDPSLHRHEANATATSAIRDQQQYHALPSPLPSSAKKIRNFSWNSFIASYGGASKSDGSHNNNDPKQPFLKQPFKQPHQGTSDTLLPTTYAVKGISSGHAGTLHQRNVVAVAGGVGGDSNVRGEDRMGEHYNRSKNKLQDPHALPSSTINAYQRASSTWNCTSFLLGGQYYPGKDKKRRALRRKTLWYRIFCSHPLRKIFSWLTVTFVVFRLVSSLPAWMSGDSTSSVRVDRSSSIRNFFTWNRFFGGGDGSQHFGGNRAATILERLQFDTSLQLLSLRQEEVALHHIESERSRLQFESRQNHRNEEDEGTPGYVPLNARQKMLEHLAPEWFHRFDSTSSLGHHRHHSNKHHHEKESDNTDEIPRINKKRQRSKANQHLDANDGHRDTEIKQTPQHDIPSNDANKSDNHRDTQDQSSQSIAQRRALVVEGGVRTSLPLRTIHNMQDVASNQSLCHVEPSRYLQREKNATTTLVTQSTISRLWILNETCHRWKQPIIVTVFIPSNLTPADANMLEITETKLLNGDVCPQIEIIHYMADHNETLADNYPVNRLRNVGLDHATTSHILVMDIDFVPSKGLDELIRNALTLRHARMNAKSPDKKTALVVPAFERRPPLDCQSEQDCAQFLQRNSSFIPQTFADLVECVKAKDCIVFQSDVSLDSHSTTRSNEWLEGKWYDGEDKATYRSISCFHTSRYEPYVVLEWCSDSKNAPASFADSAGGRIPLSPYYDERFHGYGKNKIELVTHLRKSGYRFEILPEGFIMHNPHPESSMKQVWNDRGKSDLHNSMDRLYSQFIKELDVMYAEQHKDSIKLCTNG</sequence>
<evidence type="ECO:0000313" key="9">
    <source>
        <dbReference type="Proteomes" id="UP000693970"/>
    </source>
</evidence>
<evidence type="ECO:0000256" key="3">
    <source>
        <dbReference type="ARBA" id="ARBA00022968"/>
    </source>
</evidence>
<gene>
    <name evidence="8" type="ORF">IV203_021250</name>
</gene>
<evidence type="ECO:0000256" key="7">
    <source>
        <dbReference type="SAM" id="MobiDB-lite"/>
    </source>
</evidence>
<keyword evidence="4" id="KW-1133">Transmembrane helix</keyword>
<dbReference type="PANTHER" id="PTHR12270">
    <property type="entry name" value="GLYCOSYLTRANSFERASE-RELATED"/>
    <property type="match status" value="1"/>
</dbReference>
<keyword evidence="3" id="KW-0735">Signal-anchor</keyword>
<keyword evidence="5" id="KW-0472">Membrane</keyword>
<dbReference type="InterPro" id="IPR051292">
    <property type="entry name" value="Xyl/GlcA_transferase"/>
</dbReference>
<evidence type="ECO:0000256" key="5">
    <source>
        <dbReference type="ARBA" id="ARBA00023136"/>
    </source>
</evidence>
<dbReference type="GO" id="GO:0015020">
    <property type="term" value="F:glucuronosyltransferase activity"/>
    <property type="evidence" value="ECO:0007669"/>
    <property type="project" value="TreeGrafter"/>
</dbReference>
<organism evidence="8 9">
    <name type="scientific">Nitzschia inconspicua</name>
    <dbReference type="NCBI Taxonomy" id="303405"/>
    <lineage>
        <taxon>Eukaryota</taxon>
        <taxon>Sar</taxon>
        <taxon>Stramenopiles</taxon>
        <taxon>Ochrophyta</taxon>
        <taxon>Bacillariophyta</taxon>
        <taxon>Bacillariophyceae</taxon>
        <taxon>Bacillariophycidae</taxon>
        <taxon>Bacillariales</taxon>
        <taxon>Bacillariaceae</taxon>
        <taxon>Nitzschia</taxon>
    </lineage>
</organism>
<dbReference type="Proteomes" id="UP000693970">
    <property type="component" value="Unassembled WGS sequence"/>
</dbReference>
<feature type="region of interest" description="Disordered" evidence="7">
    <location>
        <begin position="148"/>
        <end position="179"/>
    </location>
</feature>
<dbReference type="GO" id="GO:0035269">
    <property type="term" value="P:protein O-linked glycosylation via mannose"/>
    <property type="evidence" value="ECO:0007669"/>
    <property type="project" value="TreeGrafter"/>
</dbReference>
<dbReference type="GO" id="GO:0016020">
    <property type="term" value="C:membrane"/>
    <property type="evidence" value="ECO:0007669"/>
    <property type="project" value="UniProtKB-SubCell"/>
</dbReference>
<accession>A0A9K3KHL7</accession>
<reference evidence="8" key="2">
    <citation type="submission" date="2021-04" db="EMBL/GenBank/DDBJ databases">
        <authorList>
            <person name="Podell S."/>
        </authorList>
    </citation>
    <scope>NUCLEOTIDE SEQUENCE</scope>
    <source>
        <strain evidence="8">Hildebrandi</strain>
    </source>
</reference>
<feature type="compositionally biased region" description="Basic and acidic residues" evidence="7">
    <location>
        <begin position="448"/>
        <end position="459"/>
    </location>
</feature>
<evidence type="ECO:0000256" key="4">
    <source>
        <dbReference type="ARBA" id="ARBA00022989"/>
    </source>
</evidence>
<keyword evidence="6" id="KW-0325">Glycoprotein</keyword>
<name>A0A9K3KHL7_9STRA</name>
<evidence type="ECO:0000256" key="1">
    <source>
        <dbReference type="ARBA" id="ARBA00004606"/>
    </source>
</evidence>
<reference evidence="8" key="1">
    <citation type="journal article" date="2021" name="Sci. Rep.">
        <title>Diploid genomic architecture of Nitzschia inconspicua, an elite biomass production diatom.</title>
        <authorList>
            <person name="Oliver A."/>
            <person name="Podell S."/>
            <person name="Pinowska A."/>
            <person name="Traller J.C."/>
            <person name="Smith S.R."/>
            <person name="McClure R."/>
            <person name="Beliaev A."/>
            <person name="Bohutskyi P."/>
            <person name="Hill E.A."/>
            <person name="Rabines A."/>
            <person name="Zheng H."/>
            <person name="Allen L.Z."/>
            <person name="Kuo A."/>
            <person name="Grigoriev I.V."/>
            <person name="Allen A.E."/>
            <person name="Hazlebeck D."/>
            <person name="Allen E.E."/>
        </authorList>
    </citation>
    <scope>NUCLEOTIDE SEQUENCE</scope>
    <source>
        <strain evidence="8">Hildebrandi</strain>
    </source>
</reference>
<feature type="region of interest" description="Disordered" evidence="7">
    <location>
        <begin position="433"/>
        <end position="514"/>
    </location>
</feature>
<keyword evidence="9" id="KW-1185">Reference proteome</keyword>
<feature type="compositionally biased region" description="Basic residues" evidence="7">
    <location>
        <begin position="436"/>
        <end position="447"/>
    </location>
</feature>
<feature type="compositionally biased region" description="Basic and acidic residues" evidence="7">
    <location>
        <begin position="386"/>
        <end position="400"/>
    </location>
</feature>
<protein>
    <submittedName>
        <fullName evidence="8">Glycosyl-transferase</fullName>
    </submittedName>
</protein>
<dbReference type="EMBL" id="JAGRRH010000024">
    <property type="protein sequence ID" value="KAG7343305.1"/>
    <property type="molecule type" value="Genomic_DNA"/>
</dbReference>
<dbReference type="OrthoDB" id="205012at2759"/>
<dbReference type="Pfam" id="PF13896">
    <property type="entry name" value="Glyco_transf_49"/>
    <property type="match status" value="1"/>
</dbReference>
<evidence type="ECO:0000256" key="6">
    <source>
        <dbReference type="ARBA" id="ARBA00023180"/>
    </source>
</evidence>
<dbReference type="PANTHER" id="PTHR12270:SF52">
    <property type="entry name" value="GLYCOSYLTRANSFERASE-LIKE PROTEIN GNT13-RELATED"/>
    <property type="match status" value="1"/>
</dbReference>
<dbReference type="GO" id="GO:0042285">
    <property type="term" value="F:xylosyltransferase activity"/>
    <property type="evidence" value="ECO:0007669"/>
    <property type="project" value="TreeGrafter"/>
</dbReference>
<feature type="compositionally biased region" description="Basic and acidic residues" evidence="7">
    <location>
        <begin position="498"/>
        <end position="507"/>
    </location>
</feature>
<comment type="subcellular location">
    <subcellularLocation>
        <location evidence="1">Membrane</location>
        <topology evidence="1">Single-pass type II membrane protein</topology>
    </subcellularLocation>
</comment>
<feature type="compositionally biased region" description="Basic residues" evidence="7">
    <location>
        <begin position="460"/>
        <end position="469"/>
    </location>
</feature>
<evidence type="ECO:0000313" key="8">
    <source>
        <dbReference type="EMBL" id="KAG7343305.1"/>
    </source>
</evidence>
<feature type="region of interest" description="Disordered" evidence="7">
    <location>
        <begin position="386"/>
        <end position="409"/>
    </location>
</feature>
<keyword evidence="2" id="KW-0812">Transmembrane</keyword>
<evidence type="ECO:0000256" key="2">
    <source>
        <dbReference type="ARBA" id="ARBA00022692"/>
    </source>
</evidence>
<feature type="compositionally biased region" description="Basic and acidic residues" evidence="7">
    <location>
        <begin position="474"/>
        <end position="484"/>
    </location>
</feature>
<dbReference type="AlphaFoldDB" id="A0A9K3KHL7"/>
<proteinExistence type="predicted"/>
<comment type="caution">
    <text evidence="8">The sequence shown here is derived from an EMBL/GenBank/DDBJ whole genome shotgun (WGS) entry which is preliminary data.</text>
</comment>